<evidence type="ECO:0000313" key="1">
    <source>
        <dbReference type="EMBL" id="KAJ1890533.1"/>
    </source>
</evidence>
<keyword evidence="1" id="KW-0540">Nuclease</keyword>
<keyword evidence="1" id="KW-0255">Endonuclease</keyword>
<keyword evidence="2" id="KW-1185">Reference proteome</keyword>
<dbReference type="EMBL" id="JANBPG010001323">
    <property type="protein sequence ID" value="KAJ1890533.1"/>
    <property type="molecule type" value="Genomic_DNA"/>
</dbReference>
<evidence type="ECO:0000313" key="2">
    <source>
        <dbReference type="Proteomes" id="UP001150581"/>
    </source>
</evidence>
<name>A0ACC1IAD0_9FUNG</name>
<sequence>MSNIGGADSSLTILCAICNKDLAALSATLRNSHVERCLDSNIVIPQNSAADELDASLATLDRLEDCPVCGSIWPSQDLSRAAHARTCAKQFSVSNQDLVDLINLFRESLDEMSVSDAIKRGKSSRMQSKAVTSDASSGSSFFRAFSPQIKKSPVSCTKNTNPKGKGAATKLAGNRLLKSPIAARTNKRYSVEPEGNTDDDFDTRPKSSQASTARTTSSISFDIPEDANFQSTRVHVSALKQTRIAVSRADKRRQEFLDELDGDLNEAKALSLSLKRGPDLDLAKPAGKRRDTVAKSAAALMA</sequence>
<organism evidence="1 2">
    <name type="scientific">Kickxella alabastrina</name>
    <dbReference type="NCBI Taxonomy" id="61397"/>
    <lineage>
        <taxon>Eukaryota</taxon>
        <taxon>Fungi</taxon>
        <taxon>Fungi incertae sedis</taxon>
        <taxon>Zoopagomycota</taxon>
        <taxon>Kickxellomycotina</taxon>
        <taxon>Kickxellomycetes</taxon>
        <taxon>Kickxellales</taxon>
        <taxon>Kickxellaceae</taxon>
        <taxon>Kickxella</taxon>
    </lineage>
</organism>
<accession>A0ACC1IAD0</accession>
<feature type="non-terminal residue" evidence="1">
    <location>
        <position position="302"/>
    </location>
</feature>
<keyword evidence="1" id="KW-0378">Hydrolase</keyword>
<proteinExistence type="predicted"/>
<gene>
    <name evidence="1" type="primary">SLX4_2</name>
    <name evidence="1" type="ORF">LPJ66_007418</name>
</gene>
<dbReference type="Proteomes" id="UP001150581">
    <property type="component" value="Unassembled WGS sequence"/>
</dbReference>
<protein>
    <submittedName>
        <fullName evidence="1">5'-flap endonuclease</fullName>
    </submittedName>
</protein>
<reference evidence="1" key="1">
    <citation type="submission" date="2022-07" db="EMBL/GenBank/DDBJ databases">
        <title>Phylogenomic reconstructions and comparative analyses of Kickxellomycotina fungi.</title>
        <authorList>
            <person name="Reynolds N.K."/>
            <person name="Stajich J.E."/>
            <person name="Barry K."/>
            <person name="Grigoriev I.V."/>
            <person name="Crous P."/>
            <person name="Smith M.E."/>
        </authorList>
    </citation>
    <scope>NUCLEOTIDE SEQUENCE</scope>
    <source>
        <strain evidence="1">Benny 63K</strain>
    </source>
</reference>
<comment type="caution">
    <text evidence="1">The sequence shown here is derived from an EMBL/GenBank/DDBJ whole genome shotgun (WGS) entry which is preliminary data.</text>
</comment>